<reference evidence="1 2" key="1">
    <citation type="submission" date="2014-01" db="EMBL/GenBank/DDBJ databases">
        <authorList>
            <consortium name="DOE Joint Genome Institute"/>
            <person name="Anderson I."/>
            <person name="Huntemann M."/>
            <person name="Han J."/>
            <person name="Chen A."/>
            <person name="Kyrpides N."/>
            <person name="Mavromatis K."/>
            <person name="Markowitz V."/>
            <person name="Palaniappan K."/>
            <person name="Ivanova N."/>
            <person name="Schaumberg A."/>
            <person name="Pati A."/>
            <person name="Liolios K."/>
            <person name="Nordberg H.P."/>
            <person name="Cantor M.N."/>
            <person name="Hua S.X."/>
            <person name="Woyke T."/>
        </authorList>
    </citation>
    <scope>NUCLEOTIDE SEQUENCE [LARGE SCALE GENOMIC DNA]</scope>
    <source>
        <strain evidence="1 2">XH-48</strain>
        <plasmid evidence="2">2</plasmid>
    </source>
</reference>
<sequence length="33" mass="3663">MLQQTVDHLDEISVEELQDALDNVDGKKPTHGS</sequence>
<keyword evidence="1" id="KW-0614">Plasmid</keyword>
<evidence type="ECO:0000313" key="1">
    <source>
        <dbReference type="EMBL" id="AHG01869.1"/>
    </source>
</evidence>
<dbReference type="KEGG" id="hlr:HALLA_00830"/>
<gene>
    <name evidence="1" type="ORF">HALLA_00830</name>
</gene>
<protein>
    <submittedName>
        <fullName evidence="1">Uncharacterized protein</fullName>
    </submittedName>
</protein>
<dbReference type="Proteomes" id="UP000019024">
    <property type="component" value="Plasmid unnamed2"/>
</dbReference>
<organism evidence="1 2">
    <name type="scientific">Halostagnicola larsenii XH-48</name>
    <dbReference type="NCBI Taxonomy" id="797299"/>
    <lineage>
        <taxon>Archaea</taxon>
        <taxon>Methanobacteriati</taxon>
        <taxon>Methanobacteriota</taxon>
        <taxon>Stenosarchaea group</taxon>
        <taxon>Halobacteria</taxon>
        <taxon>Halobacteriales</taxon>
        <taxon>Natrialbaceae</taxon>
        <taxon>Halostagnicola</taxon>
    </lineage>
</organism>
<accession>W0JTG4</accession>
<dbReference type="HOGENOM" id="CLU_3379875_0_0_2"/>
<proteinExistence type="predicted"/>
<dbReference type="EMBL" id="CP007057">
    <property type="protein sequence ID" value="AHG01869.1"/>
    <property type="molecule type" value="Genomic_DNA"/>
</dbReference>
<geneLocation type="plasmid" evidence="1">
    <name>unnamed</name>
</geneLocation>
<evidence type="ECO:0000313" key="2">
    <source>
        <dbReference type="Proteomes" id="UP000019024"/>
    </source>
</evidence>
<keyword evidence="2" id="KW-1185">Reference proteome</keyword>
<dbReference type="AlphaFoldDB" id="W0JTG4"/>
<name>W0JTG4_9EURY</name>